<evidence type="ECO:0000256" key="5">
    <source>
        <dbReference type="ARBA" id="ARBA00022847"/>
    </source>
</evidence>
<keyword evidence="2" id="KW-0813">Transport</keyword>
<comment type="caution">
    <text evidence="11">The sequence shown here is derived from an EMBL/GenBank/DDBJ whole genome shotgun (WGS) entry which is preliminary data.</text>
</comment>
<dbReference type="SUPFAM" id="SSF103473">
    <property type="entry name" value="MFS general substrate transporter"/>
    <property type="match status" value="1"/>
</dbReference>
<dbReference type="GO" id="GO:0015293">
    <property type="term" value="F:symporter activity"/>
    <property type="evidence" value="ECO:0007669"/>
    <property type="project" value="UniProtKB-KW"/>
</dbReference>
<feature type="transmembrane region" description="Helical" evidence="9">
    <location>
        <begin position="139"/>
        <end position="160"/>
    </location>
</feature>
<protein>
    <submittedName>
        <fullName evidence="11">Putative major facilitator superfamily transporter</fullName>
    </submittedName>
</protein>
<keyword evidence="4 9" id="KW-0812">Transmembrane</keyword>
<organism evidence="11 12">
    <name type="scientific">Gordonia sputi NBRC 100414</name>
    <dbReference type="NCBI Taxonomy" id="1089453"/>
    <lineage>
        <taxon>Bacteria</taxon>
        <taxon>Bacillati</taxon>
        <taxon>Actinomycetota</taxon>
        <taxon>Actinomycetes</taxon>
        <taxon>Mycobacteriales</taxon>
        <taxon>Gordoniaceae</taxon>
        <taxon>Gordonia</taxon>
    </lineage>
</organism>
<feature type="transmembrane region" description="Helical" evidence="9">
    <location>
        <begin position="336"/>
        <end position="355"/>
    </location>
</feature>
<keyword evidence="5" id="KW-0769">Symport</keyword>
<evidence type="ECO:0000313" key="11">
    <source>
        <dbReference type="EMBL" id="GAB40179.1"/>
    </source>
</evidence>
<feature type="transmembrane region" description="Helical" evidence="9">
    <location>
        <begin position="273"/>
        <end position="295"/>
    </location>
</feature>
<comment type="subcellular location">
    <subcellularLocation>
        <location evidence="1">Cell membrane</location>
        <topology evidence="1">Multi-pass membrane protein</topology>
    </subcellularLocation>
</comment>
<feature type="transmembrane region" description="Helical" evidence="9">
    <location>
        <begin position="406"/>
        <end position="426"/>
    </location>
</feature>
<evidence type="ECO:0000256" key="9">
    <source>
        <dbReference type="SAM" id="Phobius"/>
    </source>
</evidence>
<dbReference type="Proteomes" id="UP000005845">
    <property type="component" value="Unassembled WGS sequence"/>
</dbReference>
<feature type="transmembrane region" description="Helical" evidence="9">
    <location>
        <begin position="215"/>
        <end position="236"/>
    </location>
</feature>
<reference evidence="11 12" key="1">
    <citation type="submission" date="2012-02" db="EMBL/GenBank/DDBJ databases">
        <title>Whole genome shotgun sequence of Gordonia sputi NBRC 100414.</title>
        <authorList>
            <person name="Yoshida I."/>
            <person name="Hosoyama A."/>
            <person name="Tsuchikane K."/>
            <person name="Katsumata H."/>
            <person name="Yamazaki S."/>
            <person name="Fujita N."/>
        </authorList>
    </citation>
    <scope>NUCLEOTIDE SEQUENCE [LARGE SCALE GENOMIC DNA]</scope>
    <source>
        <strain evidence="11 12">NBRC 100414</strain>
    </source>
</reference>
<keyword evidence="6 9" id="KW-1133">Transmembrane helix</keyword>
<name>H5U371_9ACTN</name>
<evidence type="ECO:0000256" key="6">
    <source>
        <dbReference type="ARBA" id="ARBA00022989"/>
    </source>
</evidence>
<feature type="transmembrane region" description="Helical" evidence="9">
    <location>
        <begin position="181"/>
        <end position="203"/>
    </location>
</feature>
<evidence type="ECO:0000256" key="3">
    <source>
        <dbReference type="ARBA" id="ARBA00022475"/>
    </source>
</evidence>
<dbReference type="InterPro" id="IPR020846">
    <property type="entry name" value="MFS_dom"/>
</dbReference>
<evidence type="ECO:0000256" key="2">
    <source>
        <dbReference type="ARBA" id="ARBA00022448"/>
    </source>
</evidence>
<feature type="region of interest" description="Disordered" evidence="8">
    <location>
        <begin position="1"/>
        <end position="34"/>
    </location>
</feature>
<evidence type="ECO:0000256" key="7">
    <source>
        <dbReference type="ARBA" id="ARBA00023136"/>
    </source>
</evidence>
<dbReference type="EMBL" id="BAFC01000087">
    <property type="protein sequence ID" value="GAB40179.1"/>
    <property type="molecule type" value="Genomic_DNA"/>
</dbReference>
<dbReference type="InterPro" id="IPR005829">
    <property type="entry name" value="Sugar_transporter_CS"/>
</dbReference>
<dbReference type="PANTHER" id="PTHR43528:SF1">
    <property type="entry name" value="ALPHA-KETOGLUTARATE PERMEASE"/>
    <property type="match status" value="1"/>
</dbReference>
<dbReference type="PROSITE" id="PS50850">
    <property type="entry name" value="MFS"/>
    <property type="match status" value="1"/>
</dbReference>
<feature type="transmembrane region" description="Helical" evidence="9">
    <location>
        <begin position="79"/>
        <end position="103"/>
    </location>
</feature>
<dbReference type="PANTHER" id="PTHR43528">
    <property type="entry name" value="ALPHA-KETOGLUTARATE PERMEASE"/>
    <property type="match status" value="1"/>
</dbReference>
<evidence type="ECO:0000256" key="4">
    <source>
        <dbReference type="ARBA" id="ARBA00022692"/>
    </source>
</evidence>
<dbReference type="Pfam" id="PF00083">
    <property type="entry name" value="Sugar_tr"/>
    <property type="match status" value="1"/>
</dbReference>
<sequence>MTDMNSTQTPSTNTEAPAQSSAATAEMDINGKSRPATPLQRRVLAGGAIGQFIEFYDFTLYGLSAVVLAHHFFPSSNDLTGLLATFATFAAAFVIRPLGGLFFGALGDRVGRKNVLFVTLLTIGGATALIGLLPTYQQIGVAAPILLVLCRLLQGFSAGGESVGAPTFTYEHAPTAHRGKWLNTTIAATALPSVFGGALILGLTAAMGSGAFESWGWRIPFLLAAPLAVFGLWIRLRTEESDAFKETLSNVEHRESSPIREAFRENGLRMVQVVFVMGLTAMGFYFLSGYFVTYVKTTGGLSQQQSLIANAAAMSLYTLMLPLTGMLGDRFGRRPMLIAGTISIAILAVPCFAMVTSGSLAMAIAGQMLFVIPLTIYGGGCYTFFVEAFTTRTRFTSAAISYNTGYALFGGTAPFVGTWLVGSTGFDAAPGVYMAIAAVVVLTVIIATRVPETRHAAL</sequence>
<evidence type="ECO:0000256" key="8">
    <source>
        <dbReference type="SAM" id="MobiDB-lite"/>
    </source>
</evidence>
<feature type="transmembrane region" description="Helical" evidence="9">
    <location>
        <begin position="361"/>
        <end position="385"/>
    </location>
</feature>
<dbReference type="PROSITE" id="PS00217">
    <property type="entry name" value="SUGAR_TRANSPORT_2"/>
    <property type="match status" value="1"/>
</dbReference>
<dbReference type="InterPro" id="IPR005828">
    <property type="entry name" value="MFS_sugar_transport-like"/>
</dbReference>
<evidence type="ECO:0000259" key="10">
    <source>
        <dbReference type="PROSITE" id="PS50850"/>
    </source>
</evidence>
<evidence type="ECO:0000256" key="1">
    <source>
        <dbReference type="ARBA" id="ARBA00004651"/>
    </source>
</evidence>
<proteinExistence type="predicted"/>
<dbReference type="eggNOG" id="COG0477">
    <property type="taxonomic scope" value="Bacteria"/>
</dbReference>
<dbReference type="InterPro" id="IPR051084">
    <property type="entry name" value="H+-coupled_symporters"/>
</dbReference>
<feature type="compositionally biased region" description="Polar residues" evidence="8">
    <location>
        <begin position="1"/>
        <end position="23"/>
    </location>
</feature>
<feature type="transmembrane region" description="Helical" evidence="9">
    <location>
        <begin position="115"/>
        <end position="133"/>
    </location>
</feature>
<feature type="transmembrane region" description="Helical" evidence="9">
    <location>
        <begin position="307"/>
        <end position="324"/>
    </location>
</feature>
<dbReference type="GO" id="GO:0005886">
    <property type="term" value="C:plasma membrane"/>
    <property type="evidence" value="ECO:0007669"/>
    <property type="project" value="UniProtKB-SubCell"/>
</dbReference>
<dbReference type="InterPro" id="IPR036259">
    <property type="entry name" value="MFS_trans_sf"/>
</dbReference>
<accession>H5U371</accession>
<dbReference type="AlphaFoldDB" id="H5U371"/>
<feature type="domain" description="Major facilitator superfamily (MFS) profile" evidence="10">
    <location>
        <begin position="43"/>
        <end position="455"/>
    </location>
</feature>
<keyword evidence="7 9" id="KW-0472">Membrane</keyword>
<dbReference type="Gene3D" id="1.20.1250.20">
    <property type="entry name" value="MFS general substrate transporter like domains"/>
    <property type="match status" value="2"/>
</dbReference>
<gene>
    <name evidence="11" type="ORF">GOSPT_089_00640</name>
</gene>
<feature type="transmembrane region" description="Helical" evidence="9">
    <location>
        <begin position="432"/>
        <end position="450"/>
    </location>
</feature>
<keyword evidence="12" id="KW-1185">Reference proteome</keyword>
<keyword evidence="3" id="KW-1003">Cell membrane</keyword>
<evidence type="ECO:0000313" key="12">
    <source>
        <dbReference type="Proteomes" id="UP000005845"/>
    </source>
</evidence>